<dbReference type="AlphaFoldDB" id="A0A1Q9BXZ2"/>
<comment type="caution">
    <text evidence="1">The sequence shown here is derived from an EMBL/GenBank/DDBJ whole genome shotgun (WGS) entry which is preliminary data.</text>
</comment>
<proteinExistence type="predicted"/>
<accession>A0A1Q9BXZ2</accession>
<keyword evidence="2" id="KW-1185">Reference proteome</keyword>
<organism evidence="1 2">
    <name type="scientific">Symbiodinium microadriaticum</name>
    <name type="common">Dinoflagellate</name>
    <name type="synonym">Zooxanthella microadriatica</name>
    <dbReference type="NCBI Taxonomy" id="2951"/>
    <lineage>
        <taxon>Eukaryota</taxon>
        <taxon>Sar</taxon>
        <taxon>Alveolata</taxon>
        <taxon>Dinophyceae</taxon>
        <taxon>Suessiales</taxon>
        <taxon>Symbiodiniaceae</taxon>
        <taxon>Symbiodinium</taxon>
    </lineage>
</organism>
<gene>
    <name evidence="1" type="ORF">AK812_SmicGene44631</name>
</gene>
<evidence type="ECO:0000313" key="1">
    <source>
        <dbReference type="EMBL" id="OLP75554.1"/>
    </source>
</evidence>
<sequence>MLAAFLTDVCVVTTPARRGKRSDVVTWTSPAGVAGFLTFGTPMGHALLSRICTVHASFLPCVLPCAQTTSAHRCFPTFQRLPQAAMTGGGLQMGRRSARYCSCAVRKLLRVA</sequence>
<evidence type="ECO:0000313" key="2">
    <source>
        <dbReference type="Proteomes" id="UP000186817"/>
    </source>
</evidence>
<dbReference type="EMBL" id="LSRX01002409">
    <property type="protein sequence ID" value="OLP75554.1"/>
    <property type="molecule type" value="Genomic_DNA"/>
</dbReference>
<protein>
    <submittedName>
        <fullName evidence="1">Uncharacterized protein</fullName>
    </submittedName>
</protein>
<reference evidence="1 2" key="1">
    <citation type="submission" date="2016-02" db="EMBL/GenBank/DDBJ databases">
        <title>Genome analysis of coral dinoflagellate symbionts highlights evolutionary adaptations to a symbiotic lifestyle.</title>
        <authorList>
            <person name="Aranda M."/>
            <person name="Li Y."/>
            <person name="Liew Y.J."/>
            <person name="Baumgarten S."/>
            <person name="Simakov O."/>
            <person name="Wilson M."/>
            <person name="Piel J."/>
            <person name="Ashoor H."/>
            <person name="Bougouffa S."/>
            <person name="Bajic V.B."/>
            <person name="Ryu T."/>
            <person name="Ravasi T."/>
            <person name="Bayer T."/>
            <person name="Micklem G."/>
            <person name="Kim H."/>
            <person name="Bhak J."/>
            <person name="Lajeunesse T.C."/>
            <person name="Voolstra C.R."/>
        </authorList>
    </citation>
    <scope>NUCLEOTIDE SEQUENCE [LARGE SCALE GENOMIC DNA]</scope>
    <source>
        <strain evidence="1 2">CCMP2467</strain>
    </source>
</reference>
<name>A0A1Q9BXZ2_SYMMI</name>
<dbReference type="Proteomes" id="UP000186817">
    <property type="component" value="Unassembled WGS sequence"/>
</dbReference>